<name>A0A2M9WLP4_9LACO</name>
<proteinExistence type="predicted"/>
<dbReference type="SUPFAM" id="SSF47413">
    <property type="entry name" value="lambda repressor-like DNA-binding domains"/>
    <property type="match status" value="1"/>
</dbReference>
<dbReference type="EMBL" id="MKXG01000207">
    <property type="protein sequence ID" value="PJZ16028.1"/>
    <property type="molecule type" value="Genomic_DNA"/>
</dbReference>
<dbReference type="AlphaFoldDB" id="A0A2M9WLP4"/>
<comment type="caution">
    <text evidence="1">The sequence shown here is derived from an EMBL/GenBank/DDBJ whole genome shotgun (WGS) entry which is preliminary data.</text>
</comment>
<dbReference type="NCBIfam" id="TIGR01716">
    <property type="entry name" value="RGG_Cterm"/>
    <property type="match status" value="1"/>
</dbReference>
<dbReference type="Proteomes" id="UP000231914">
    <property type="component" value="Unassembled WGS sequence"/>
</dbReference>
<dbReference type="PANTHER" id="PTHR37038">
    <property type="entry name" value="TRANSCRIPTIONAL REGULATOR-RELATED"/>
    <property type="match status" value="1"/>
</dbReference>
<dbReference type="InterPro" id="IPR010057">
    <property type="entry name" value="Transcription_activator_Rgg_C"/>
</dbReference>
<dbReference type="PROSITE" id="PS50943">
    <property type="entry name" value="HTH_CROC1"/>
    <property type="match status" value="1"/>
</dbReference>
<dbReference type="InterPro" id="IPR001387">
    <property type="entry name" value="Cro/C1-type_HTH"/>
</dbReference>
<gene>
    <name evidence="1" type="ORF">BHU41_01475</name>
</gene>
<protein>
    <submittedName>
        <fullName evidence="1">Transcriptional regulator</fullName>
    </submittedName>
</protein>
<dbReference type="Pfam" id="PF21259">
    <property type="entry name" value="Rgg_C"/>
    <property type="match status" value="1"/>
</dbReference>
<dbReference type="RefSeq" id="WP_005727504.1">
    <property type="nucleotide sequence ID" value="NZ_CAZZQD010000001.1"/>
</dbReference>
<sequence>MKIGEALKLERKQLNLSQSKMAGNILTKSFYSKVERDICSIRANDLLQILSLHNIDYSSFFKKVENNTNKNHISKIDCDNLLHTAYYQKDLSKITELEKMLNDRNNSELNLDNIRAQIIIIKAAISNTLAQISNDEKQYIKKTIFETDNWTENSLRLFAISMSIFDPNEINSVVKNIIKNTHNINSLPEEKQKIISAILVNYLSYFIKKKQRIINTNIDASVKILNSLTIDPKNCFAKIMANYYESILNNKLEKAKTISNFLRENGMDIIADKL</sequence>
<organism evidence="1 2">
    <name type="scientific">Lactobacillus crispatus</name>
    <dbReference type="NCBI Taxonomy" id="47770"/>
    <lineage>
        <taxon>Bacteria</taxon>
        <taxon>Bacillati</taxon>
        <taxon>Bacillota</taxon>
        <taxon>Bacilli</taxon>
        <taxon>Lactobacillales</taxon>
        <taxon>Lactobacillaceae</taxon>
        <taxon>Lactobacillus</taxon>
    </lineage>
</organism>
<dbReference type="Gene3D" id="1.10.260.40">
    <property type="entry name" value="lambda repressor-like DNA-binding domains"/>
    <property type="match status" value="1"/>
</dbReference>
<reference evidence="1 2" key="1">
    <citation type="submission" date="2016-10" db="EMBL/GenBank/DDBJ databases">
        <title>WGS of isloates from the oral cavity of healthy individuals.</title>
        <authorList>
            <person name="Sharma S."/>
            <person name="Pal V.K."/>
            <person name="Patil P.B."/>
            <person name="Korpole S."/>
            <person name="Grover V."/>
        </authorList>
    </citation>
    <scope>NUCLEOTIDE SEQUENCE [LARGE SCALE GENOMIC DNA]</scope>
    <source>
        <strain evidence="1 2">DISK12</strain>
    </source>
</reference>
<dbReference type="CDD" id="cd00093">
    <property type="entry name" value="HTH_XRE"/>
    <property type="match status" value="1"/>
</dbReference>
<dbReference type="SMART" id="SM00530">
    <property type="entry name" value="HTH_XRE"/>
    <property type="match status" value="1"/>
</dbReference>
<dbReference type="GO" id="GO:0003677">
    <property type="term" value="F:DNA binding"/>
    <property type="evidence" value="ECO:0007669"/>
    <property type="project" value="InterPro"/>
</dbReference>
<evidence type="ECO:0000313" key="1">
    <source>
        <dbReference type="EMBL" id="PJZ16028.1"/>
    </source>
</evidence>
<evidence type="ECO:0000313" key="2">
    <source>
        <dbReference type="Proteomes" id="UP000231914"/>
    </source>
</evidence>
<dbReference type="InterPro" id="IPR010982">
    <property type="entry name" value="Lambda_DNA-bd_dom_sf"/>
</dbReference>
<accession>A0A2M9WLP4</accession>
<dbReference type="InterPro" id="IPR053163">
    <property type="entry name" value="HTH-type_regulator_Rgg"/>
</dbReference>